<evidence type="ECO:0000256" key="1">
    <source>
        <dbReference type="ARBA" id="ARBA00009232"/>
    </source>
</evidence>
<dbReference type="RefSeq" id="WP_073062089.1">
    <property type="nucleotide sequence ID" value="NZ_FQUS01000007.1"/>
</dbReference>
<evidence type="ECO:0000256" key="5">
    <source>
        <dbReference type="HAMAP-Rule" id="MF_00527"/>
    </source>
</evidence>
<dbReference type="Gene3D" id="3.10.300.10">
    <property type="entry name" value="Methylpurine-DNA glycosylase (MPG)"/>
    <property type="match status" value="1"/>
</dbReference>
<dbReference type="PANTHER" id="PTHR10429:SF0">
    <property type="entry name" value="DNA-3-METHYLADENINE GLYCOSYLASE"/>
    <property type="match status" value="1"/>
</dbReference>
<dbReference type="InterPro" id="IPR036995">
    <property type="entry name" value="MPG_sf"/>
</dbReference>
<reference evidence="6 7" key="1">
    <citation type="submission" date="2016-11" db="EMBL/GenBank/DDBJ databases">
        <authorList>
            <person name="Jaros S."/>
            <person name="Januszkiewicz K."/>
            <person name="Wedrychowicz H."/>
        </authorList>
    </citation>
    <scope>NUCLEOTIDE SEQUENCE [LARGE SCALE GENOMIC DNA]</scope>
    <source>
        <strain evidence="6 7">DSM 21986</strain>
    </source>
</reference>
<keyword evidence="4 5" id="KW-0234">DNA repair</keyword>
<protein>
    <recommendedName>
        <fullName evidence="5">Putative 3-methyladenine DNA glycosylase</fullName>
        <ecNumber evidence="5">3.2.2.-</ecNumber>
    </recommendedName>
</protein>
<dbReference type="Pfam" id="PF02245">
    <property type="entry name" value="Pur_DNA_glyco"/>
    <property type="match status" value="1"/>
</dbReference>
<dbReference type="InterPro" id="IPR011034">
    <property type="entry name" value="Formyl_transferase-like_C_sf"/>
</dbReference>
<dbReference type="SUPFAM" id="SSF50486">
    <property type="entry name" value="FMT C-terminal domain-like"/>
    <property type="match status" value="1"/>
</dbReference>
<dbReference type="FunFam" id="3.10.300.10:FF:000001">
    <property type="entry name" value="Putative 3-methyladenine DNA glycosylase"/>
    <property type="match status" value="1"/>
</dbReference>
<dbReference type="EMBL" id="FQUS01000007">
    <property type="protein sequence ID" value="SHF30873.1"/>
    <property type="molecule type" value="Genomic_DNA"/>
</dbReference>
<dbReference type="GO" id="GO:0003677">
    <property type="term" value="F:DNA binding"/>
    <property type="evidence" value="ECO:0007669"/>
    <property type="project" value="InterPro"/>
</dbReference>
<dbReference type="STRING" id="1194090.SAMN05443144_107104"/>
<dbReference type="HAMAP" id="MF_00527">
    <property type="entry name" value="3MGH"/>
    <property type="match status" value="1"/>
</dbReference>
<dbReference type="GO" id="GO:0003905">
    <property type="term" value="F:alkylbase DNA N-glycosylase activity"/>
    <property type="evidence" value="ECO:0007669"/>
    <property type="project" value="InterPro"/>
</dbReference>
<evidence type="ECO:0000256" key="3">
    <source>
        <dbReference type="ARBA" id="ARBA00022801"/>
    </source>
</evidence>
<evidence type="ECO:0000313" key="6">
    <source>
        <dbReference type="EMBL" id="SHF30873.1"/>
    </source>
</evidence>
<organism evidence="6 7">
    <name type="scientific">Fodinibius roseus</name>
    <dbReference type="NCBI Taxonomy" id="1194090"/>
    <lineage>
        <taxon>Bacteria</taxon>
        <taxon>Pseudomonadati</taxon>
        <taxon>Balneolota</taxon>
        <taxon>Balneolia</taxon>
        <taxon>Balneolales</taxon>
        <taxon>Balneolaceae</taxon>
        <taxon>Fodinibius</taxon>
    </lineage>
</organism>
<accession>A0A1M5AKX1</accession>
<dbReference type="CDD" id="cd00540">
    <property type="entry name" value="AAG"/>
    <property type="match status" value="1"/>
</dbReference>
<evidence type="ECO:0000256" key="2">
    <source>
        <dbReference type="ARBA" id="ARBA00022763"/>
    </source>
</evidence>
<dbReference type="PANTHER" id="PTHR10429">
    <property type="entry name" value="DNA-3-METHYLADENINE GLYCOSYLASE"/>
    <property type="match status" value="1"/>
</dbReference>
<dbReference type="NCBIfam" id="TIGR00567">
    <property type="entry name" value="3mg"/>
    <property type="match status" value="1"/>
</dbReference>
<evidence type="ECO:0000313" key="7">
    <source>
        <dbReference type="Proteomes" id="UP000184041"/>
    </source>
</evidence>
<dbReference type="AlphaFoldDB" id="A0A1M5AKX1"/>
<dbReference type="GO" id="GO:0006284">
    <property type="term" value="P:base-excision repair"/>
    <property type="evidence" value="ECO:0007669"/>
    <property type="project" value="InterPro"/>
</dbReference>
<keyword evidence="7" id="KW-1185">Reference proteome</keyword>
<name>A0A1M5AKX1_9BACT</name>
<dbReference type="Proteomes" id="UP000184041">
    <property type="component" value="Unassembled WGS sequence"/>
</dbReference>
<comment type="similarity">
    <text evidence="1 5">Belongs to the DNA glycosylase MPG family.</text>
</comment>
<keyword evidence="3 5" id="KW-0378">Hydrolase</keyword>
<proteinExistence type="inferred from homology"/>
<dbReference type="InterPro" id="IPR003180">
    <property type="entry name" value="MPG"/>
</dbReference>
<dbReference type="EC" id="3.2.2.-" evidence="5"/>
<dbReference type="OrthoDB" id="9794313at2"/>
<evidence type="ECO:0000256" key="4">
    <source>
        <dbReference type="ARBA" id="ARBA00023204"/>
    </source>
</evidence>
<sequence length="202" mass="22450">MSGHKLPLSFYRQPDVVRLSRQLVGKVLCTQTGDTPVTSGIITETEAYSGRNDKASHAHGGRRTQRTETMYRAGGIGYVYLCYGIHHLFNVVTNTENEADAVLIRAIEPLEGREMMMQRRGADRISPSLTAGPGRLSQALNITTALDGIDLTGNTIWIEDRDRSFADHEMVAAPRVGVDYAGEDARLPRRFYVRGNRWVSAK</sequence>
<gene>
    <name evidence="6" type="ORF">SAMN05443144_107104</name>
</gene>
<keyword evidence="2 5" id="KW-0227">DNA damage</keyword>